<name>A0A6M0CF13_9FLAO</name>
<keyword evidence="1" id="KW-1133">Transmembrane helix</keyword>
<sequence length="239" mass="27549">MNILLQLLLAHVITDFVLQSKKLVNHKKKHKTKSWFLYLHSALAGFLSVLFLMDFSFWYIGLIIGVTHFFIDLWKLNKEKDNLKYFLLDQLFHIIIIVLAWLVVVNGFKDVFPWFRSVLASSQIMGIILGYILIIFPVGFIIGRATHRWRKEVEIDGEESSLEKAGRYIGIFERILVFTFVITNQIAAIGFLIAAKSILRFSNKEEVNARKQTEYVLIGTLMSFSITIVIGMLVGEISF</sequence>
<keyword evidence="1" id="KW-0472">Membrane</keyword>
<dbReference type="InterPro" id="IPR021737">
    <property type="entry name" value="Phage_phiKZ_Orf197"/>
</dbReference>
<proteinExistence type="predicted"/>
<evidence type="ECO:0000313" key="2">
    <source>
        <dbReference type="EMBL" id="NER16425.1"/>
    </source>
</evidence>
<feature type="transmembrane region" description="Helical" evidence="1">
    <location>
        <begin position="86"/>
        <end position="104"/>
    </location>
</feature>
<feature type="transmembrane region" description="Helical" evidence="1">
    <location>
        <begin position="175"/>
        <end position="195"/>
    </location>
</feature>
<dbReference type="AlphaFoldDB" id="A0A6M0CF13"/>
<evidence type="ECO:0000313" key="3">
    <source>
        <dbReference type="Proteomes" id="UP000474296"/>
    </source>
</evidence>
<protein>
    <submittedName>
        <fullName evidence="2">DUF3307 domain-containing protein</fullName>
    </submittedName>
</protein>
<feature type="transmembrane region" description="Helical" evidence="1">
    <location>
        <begin position="215"/>
        <end position="235"/>
    </location>
</feature>
<feature type="transmembrane region" description="Helical" evidence="1">
    <location>
        <begin position="57"/>
        <end position="74"/>
    </location>
</feature>
<dbReference type="Proteomes" id="UP000474296">
    <property type="component" value="Unassembled WGS sequence"/>
</dbReference>
<comment type="caution">
    <text evidence="2">The sequence shown here is derived from an EMBL/GenBank/DDBJ whole genome shotgun (WGS) entry which is preliminary data.</text>
</comment>
<keyword evidence="1" id="KW-0812">Transmembrane</keyword>
<accession>A0A6M0CF13</accession>
<organism evidence="2 3">
    <name type="scientific">Spongiivirga citrea</name>
    <dbReference type="NCBI Taxonomy" id="1481457"/>
    <lineage>
        <taxon>Bacteria</taxon>
        <taxon>Pseudomonadati</taxon>
        <taxon>Bacteroidota</taxon>
        <taxon>Flavobacteriia</taxon>
        <taxon>Flavobacteriales</taxon>
        <taxon>Flavobacteriaceae</taxon>
        <taxon>Spongiivirga</taxon>
    </lineage>
</organism>
<dbReference type="EMBL" id="JAABOQ010000002">
    <property type="protein sequence ID" value="NER16425.1"/>
    <property type="molecule type" value="Genomic_DNA"/>
</dbReference>
<dbReference type="Pfam" id="PF11750">
    <property type="entry name" value="DUF3307"/>
    <property type="match status" value="1"/>
</dbReference>
<keyword evidence="3" id="KW-1185">Reference proteome</keyword>
<reference evidence="2 3" key="1">
    <citation type="submission" date="2020-01" db="EMBL/GenBank/DDBJ databases">
        <title>Spongiivirga citrea KCTC 32990T.</title>
        <authorList>
            <person name="Wang G."/>
        </authorList>
    </citation>
    <scope>NUCLEOTIDE SEQUENCE [LARGE SCALE GENOMIC DNA]</scope>
    <source>
        <strain evidence="2 3">KCTC 32990</strain>
    </source>
</reference>
<feature type="transmembrane region" description="Helical" evidence="1">
    <location>
        <begin position="35"/>
        <end position="51"/>
    </location>
</feature>
<gene>
    <name evidence="2" type="ORF">GWK10_04345</name>
</gene>
<evidence type="ECO:0000256" key="1">
    <source>
        <dbReference type="SAM" id="Phobius"/>
    </source>
</evidence>
<dbReference type="RefSeq" id="WP_164029699.1">
    <property type="nucleotide sequence ID" value="NZ_JAABOQ010000002.1"/>
</dbReference>
<feature type="transmembrane region" description="Helical" evidence="1">
    <location>
        <begin position="124"/>
        <end position="142"/>
    </location>
</feature>